<dbReference type="AlphaFoldDB" id="A0A328C2F6"/>
<dbReference type="InterPro" id="IPR045851">
    <property type="entry name" value="AMP-bd_C_sf"/>
</dbReference>
<dbReference type="InterPro" id="IPR042099">
    <property type="entry name" value="ANL_N_sf"/>
</dbReference>
<evidence type="ECO:0000259" key="1">
    <source>
        <dbReference type="Pfam" id="PF22818"/>
    </source>
</evidence>
<accession>A0A328C2F6</accession>
<dbReference type="InterPro" id="IPR054545">
    <property type="entry name" value="ApeI-like"/>
</dbReference>
<feature type="domain" description="ApeI dehydratase-like" evidence="1">
    <location>
        <begin position="397"/>
        <end position="492"/>
    </location>
</feature>
<dbReference type="Pfam" id="PF22818">
    <property type="entry name" value="ApeI-like"/>
    <property type="match status" value="1"/>
</dbReference>
<organism evidence="2 3">
    <name type="scientific">Glaesserella australis</name>
    <dbReference type="NCBI Taxonomy" id="2094024"/>
    <lineage>
        <taxon>Bacteria</taxon>
        <taxon>Pseudomonadati</taxon>
        <taxon>Pseudomonadota</taxon>
        <taxon>Gammaproteobacteria</taxon>
        <taxon>Pasteurellales</taxon>
        <taxon>Pasteurellaceae</taxon>
        <taxon>Glaesserella</taxon>
    </lineage>
</organism>
<dbReference type="SUPFAM" id="SSF54637">
    <property type="entry name" value="Thioesterase/thiol ester dehydrase-isomerase"/>
    <property type="match status" value="1"/>
</dbReference>
<proteinExistence type="predicted"/>
<evidence type="ECO:0000313" key="2">
    <source>
        <dbReference type="EMBL" id="RAL18694.1"/>
    </source>
</evidence>
<sequence length="499" mass="56953">MKNCYLPESAVAHFPTWTYSDFEQRALQISAYLQQQGTKAIAVWLEDGANLACTLLACWHANVKVLFPLNDTPESVEWAHQYADFWLVDSENPNPAYQLFSQLALDFPLQKIDRNRPLVDLHNQTELWFNASDSTGETNIIVKTAEEMWLSAEVLANELSFPASNEITAISSVSIQHLYGLTVHIMMSLIQGWVIGRKQLLSPECIMAESQKSTKIVLVSSPAMLSCMDWQSISLPKVAGIISSGSALDPDISYTIYQQADAVEIYPNGFELLGRIDRIVKIGDKRTSLVSVEQALVKHEWIDDCYIGKHPEQQRLAAWVGVNSLGIQAFRDQGRKYVVEQLKSHLAQSQEKTAIPRFWRFTDKLPRNSQSKISRLEFDKICVTEVLDPIWSSREIQENLQILRGKVPLDLHFFKGHFANFPLVPGVIELQWTQDQITHFFGKEKAILRIDNLKYQKFLRPNDEFELILKWEATKNRMGFQLKTDGEMCGSGLFIFHDE</sequence>
<reference evidence="3" key="1">
    <citation type="submission" date="2018-02" db="EMBL/GenBank/DDBJ databases">
        <title>Glaesserella australis sp. nov., isolated from the lungs of pigs.</title>
        <authorList>
            <person name="Turni C."/>
            <person name="Christensen H."/>
        </authorList>
    </citation>
    <scope>NUCLEOTIDE SEQUENCE [LARGE SCALE GENOMIC DNA]</scope>
    <source>
        <strain evidence="3">HS4635</strain>
    </source>
</reference>
<dbReference type="Gene3D" id="3.30.300.30">
    <property type="match status" value="1"/>
</dbReference>
<gene>
    <name evidence="2" type="ORF">C5N92_06020</name>
</gene>
<dbReference type="SUPFAM" id="SSF56801">
    <property type="entry name" value="Acetyl-CoA synthetase-like"/>
    <property type="match status" value="1"/>
</dbReference>
<evidence type="ECO:0000313" key="3">
    <source>
        <dbReference type="Proteomes" id="UP000248689"/>
    </source>
</evidence>
<dbReference type="Proteomes" id="UP000248689">
    <property type="component" value="Unassembled WGS sequence"/>
</dbReference>
<dbReference type="EMBL" id="PTPX01000013">
    <property type="protein sequence ID" value="RAL18694.1"/>
    <property type="molecule type" value="Genomic_DNA"/>
</dbReference>
<dbReference type="InterPro" id="IPR029069">
    <property type="entry name" value="HotDog_dom_sf"/>
</dbReference>
<name>A0A328C2F6_9PAST</name>
<dbReference type="PANTHER" id="PTHR43767">
    <property type="entry name" value="LONG-CHAIN-FATTY-ACID--COA LIGASE"/>
    <property type="match status" value="1"/>
</dbReference>
<dbReference type="Gene3D" id="3.40.50.12780">
    <property type="entry name" value="N-terminal domain of ligase-like"/>
    <property type="match status" value="1"/>
</dbReference>
<comment type="caution">
    <text evidence="2">The sequence shown here is derived from an EMBL/GenBank/DDBJ whole genome shotgun (WGS) entry which is preliminary data.</text>
</comment>
<dbReference type="InterPro" id="IPR050237">
    <property type="entry name" value="ATP-dep_AMP-bd_enzyme"/>
</dbReference>
<protein>
    <submittedName>
        <fullName evidence="2">AMP-binding protein</fullName>
    </submittedName>
</protein>
<dbReference type="Gene3D" id="3.10.129.10">
    <property type="entry name" value="Hotdog Thioesterase"/>
    <property type="match status" value="1"/>
</dbReference>
<dbReference type="PANTHER" id="PTHR43767:SF10">
    <property type="entry name" value="SURFACTIN SYNTHASE SUBUNIT 1"/>
    <property type="match status" value="1"/>
</dbReference>
<dbReference type="RefSeq" id="WP_111749956.1">
    <property type="nucleotide sequence ID" value="NZ_PTPX01000013.1"/>
</dbReference>
<keyword evidence="3" id="KW-1185">Reference proteome</keyword>
<dbReference type="OrthoDB" id="9787658at2"/>